<sequence>MLCLRVKRRLQTSHWNGRSPECVRMCRLRSSVDQKRRIQNAQTTCERYRSVNIRDCTEGATCSGPFSARVDTEATAAPRPLPVTFLHIASATATGIGSGFGSSRSSIGTGIETADSTSPCLRSRCRSQLDLVVNSSVHCEHLNGFWPVCVRMCRRSELDHGNMRWQYGQLTRFGAKLYADFFFWCWWASSTADGFGSSVPELLLSEAEPDATRPSSSLWSWASGTCTSGLLTGLVALSSSFATGTRSLLLPPLSSCPLSPLLLLPDDTFRGCLHGFISTGAATLSPASTSFGCRSSSFCFRMRCKLTGTSGSRLPFASTLNFDGFISAGATGSSSFGIFATLPASSSSSSITSWASVSSSSSSSSPLPSCPSPSSFGCSGAIGLVSSFLYWWRSSPPSCAIWWSRLLLLLLLLLAVMVLVVTLLLLLLVVVPLARTLHDHVVEQRVQVTRRLRLVAGSTATHRRRRRRRRPTLARLLRQNGVLHLVGDGASTPTPATAGRPTERALQCGGKRTNGAAGNHATASASATTAVTSSTATAAHQMMSTALALGPKLGMLLLDVPLHVGAQREPGGAVLASERALGSVAALLLLRHQHPHRVRQERCGGGGCVQRERRQLQRVVQVIQLQDVHRIQLREGVVEQLELLLLLLLLLLSEIHLGELRKLLQADRFAVVLLTGSGHVHVTLFDRHTTRRTLANAALDTVQAGAMSVVSLLLPSILLFVFAIGRQQGCSSSSSSSSCSSSSSTSTSSSCGGVSWFSFSRLFTCIFAAAIAPPGVCGVCSSRLVSSSGCWCGAPTKLNGTAGSSMSLNCCDDSGVLLRASGSDDDWSSWYVAAASIVGVYDPSAGGVLNMCSFLSGSSHDESSDGW</sequence>
<evidence type="ECO:0000313" key="3">
    <source>
        <dbReference type="EnsemblMetazoa" id="AFAF013538-PA"/>
    </source>
</evidence>
<keyword evidence="2" id="KW-1133">Transmembrane helix</keyword>
<name>A0A182QN57_9DIPT</name>
<keyword evidence="2" id="KW-0472">Membrane</keyword>
<evidence type="ECO:0000256" key="1">
    <source>
        <dbReference type="SAM" id="MobiDB-lite"/>
    </source>
</evidence>
<dbReference type="AlphaFoldDB" id="A0A182QN57"/>
<feature type="transmembrane region" description="Helical" evidence="2">
    <location>
        <begin position="705"/>
        <end position="725"/>
    </location>
</feature>
<feature type="transmembrane region" description="Helical" evidence="2">
    <location>
        <begin position="406"/>
        <end position="434"/>
    </location>
</feature>
<dbReference type="EnsemblMetazoa" id="AFAF013538-RA">
    <property type="protein sequence ID" value="AFAF013538-PA"/>
    <property type="gene ID" value="AFAF013538"/>
</dbReference>
<reference evidence="3" key="2">
    <citation type="submission" date="2020-05" db="UniProtKB">
        <authorList>
            <consortium name="EnsemblMetazoa"/>
        </authorList>
    </citation>
    <scope>IDENTIFICATION</scope>
    <source>
        <strain evidence="3">FAR1</strain>
    </source>
</reference>
<dbReference type="EMBL" id="AXCN02002174">
    <property type="status" value="NOT_ANNOTATED_CDS"/>
    <property type="molecule type" value="Genomic_DNA"/>
</dbReference>
<keyword evidence="2" id="KW-0812">Transmembrane</keyword>
<reference evidence="4" key="1">
    <citation type="submission" date="2014-01" db="EMBL/GenBank/DDBJ databases">
        <title>The Genome Sequence of Anopheles farauti FAR1 (V2).</title>
        <authorList>
            <consortium name="The Broad Institute Genomics Platform"/>
            <person name="Neafsey D.E."/>
            <person name="Besansky N."/>
            <person name="Howell P."/>
            <person name="Walton C."/>
            <person name="Young S.K."/>
            <person name="Zeng Q."/>
            <person name="Gargeya S."/>
            <person name="Fitzgerald M."/>
            <person name="Haas B."/>
            <person name="Abouelleil A."/>
            <person name="Allen A.W."/>
            <person name="Alvarado L."/>
            <person name="Arachchi H.M."/>
            <person name="Berlin A.M."/>
            <person name="Chapman S.B."/>
            <person name="Gainer-Dewar J."/>
            <person name="Goldberg J."/>
            <person name="Griggs A."/>
            <person name="Gujja S."/>
            <person name="Hansen M."/>
            <person name="Howarth C."/>
            <person name="Imamovic A."/>
            <person name="Ireland A."/>
            <person name="Larimer J."/>
            <person name="McCowan C."/>
            <person name="Murphy C."/>
            <person name="Pearson M."/>
            <person name="Poon T.W."/>
            <person name="Priest M."/>
            <person name="Roberts A."/>
            <person name="Saif S."/>
            <person name="Shea T."/>
            <person name="Sisk P."/>
            <person name="Sykes S."/>
            <person name="Wortman J."/>
            <person name="Nusbaum C."/>
            <person name="Birren B."/>
        </authorList>
    </citation>
    <scope>NUCLEOTIDE SEQUENCE [LARGE SCALE GENOMIC DNA]</scope>
    <source>
        <strain evidence="4">FAR1</strain>
    </source>
</reference>
<evidence type="ECO:0000313" key="4">
    <source>
        <dbReference type="Proteomes" id="UP000075886"/>
    </source>
</evidence>
<feature type="region of interest" description="Disordered" evidence="1">
    <location>
        <begin position="732"/>
        <end position="751"/>
    </location>
</feature>
<dbReference type="Proteomes" id="UP000075886">
    <property type="component" value="Unassembled WGS sequence"/>
</dbReference>
<evidence type="ECO:0000256" key="2">
    <source>
        <dbReference type="SAM" id="Phobius"/>
    </source>
</evidence>
<accession>A0A182QN57</accession>
<protein>
    <submittedName>
        <fullName evidence="3">Uncharacterized protein</fullName>
    </submittedName>
</protein>
<organism evidence="3 4">
    <name type="scientific">Anopheles farauti</name>
    <dbReference type="NCBI Taxonomy" id="69004"/>
    <lineage>
        <taxon>Eukaryota</taxon>
        <taxon>Metazoa</taxon>
        <taxon>Ecdysozoa</taxon>
        <taxon>Arthropoda</taxon>
        <taxon>Hexapoda</taxon>
        <taxon>Insecta</taxon>
        <taxon>Pterygota</taxon>
        <taxon>Neoptera</taxon>
        <taxon>Endopterygota</taxon>
        <taxon>Diptera</taxon>
        <taxon>Nematocera</taxon>
        <taxon>Culicoidea</taxon>
        <taxon>Culicidae</taxon>
        <taxon>Anophelinae</taxon>
        <taxon>Anopheles</taxon>
    </lineage>
</organism>
<keyword evidence="4" id="KW-1185">Reference proteome</keyword>
<proteinExistence type="predicted"/>
<dbReference type="VEuPathDB" id="VectorBase:AFAF013538"/>